<dbReference type="OrthoDB" id="3854538at2"/>
<feature type="transmembrane region" description="Helical" evidence="2">
    <location>
        <begin position="97"/>
        <end position="116"/>
    </location>
</feature>
<evidence type="ECO:0000313" key="4">
    <source>
        <dbReference type="Proteomes" id="UP000050867"/>
    </source>
</evidence>
<protein>
    <recommendedName>
        <fullName evidence="5">Integral membrane protein</fullName>
    </recommendedName>
</protein>
<dbReference type="AlphaFoldDB" id="A0A0T6LRK3"/>
<dbReference type="STRING" id="76728.AQ490_23085"/>
<accession>A0A0T6LRK3</accession>
<keyword evidence="2" id="KW-1133">Transmembrane helix</keyword>
<evidence type="ECO:0000256" key="1">
    <source>
        <dbReference type="SAM" id="MobiDB-lite"/>
    </source>
</evidence>
<comment type="caution">
    <text evidence="3">The sequence shown here is derived from an EMBL/GenBank/DDBJ whole genome shotgun (WGS) entry which is preliminary data.</text>
</comment>
<dbReference type="Proteomes" id="UP000050867">
    <property type="component" value="Unassembled WGS sequence"/>
</dbReference>
<dbReference type="EMBL" id="LLZU01000018">
    <property type="protein sequence ID" value="KRV48759.1"/>
    <property type="molecule type" value="Genomic_DNA"/>
</dbReference>
<feature type="compositionally biased region" description="Basic and acidic residues" evidence="1">
    <location>
        <begin position="63"/>
        <end position="72"/>
    </location>
</feature>
<evidence type="ECO:0008006" key="5">
    <source>
        <dbReference type="Google" id="ProtNLM"/>
    </source>
</evidence>
<sequence length="119" mass="13200">MSARENELKKELGATLEARKELGDEYESALIESFLDKLDTRLESQVEQKVRRGLAERTTSSHRPPEQPKRPFQDSLPYVSLAFAIPLSAIGGEAGGLPGLLISWLGIVGVNVAAFWHRR</sequence>
<keyword evidence="2" id="KW-0472">Membrane</keyword>
<reference evidence="3 4" key="1">
    <citation type="submission" date="2015-10" db="EMBL/GenBank/DDBJ databases">
        <title>Draft genome sequence of pyrrolomycin-producing Streptomyces vitaminophilus.</title>
        <authorList>
            <person name="Graham D.E."/>
            <person name="Mahan K.M."/>
            <person name="Klingeman D.M."/>
            <person name="Hettich R.L."/>
            <person name="Parry R.J."/>
        </authorList>
    </citation>
    <scope>NUCLEOTIDE SEQUENCE [LARGE SCALE GENOMIC DNA]</scope>
    <source>
        <strain evidence="3 4">ATCC 31673</strain>
    </source>
</reference>
<name>A0A0T6LRK3_WENVI</name>
<feature type="region of interest" description="Disordered" evidence="1">
    <location>
        <begin position="49"/>
        <end position="73"/>
    </location>
</feature>
<dbReference type="RefSeq" id="WP_018385237.1">
    <property type="nucleotide sequence ID" value="NZ_LLZU01000018.1"/>
</dbReference>
<evidence type="ECO:0000256" key="2">
    <source>
        <dbReference type="SAM" id="Phobius"/>
    </source>
</evidence>
<dbReference type="eggNOG" id="ENOG50332N6">
    <property type="taxonomic scope" value="Bacteria"/>
</dbReference>
<keyword evidence="4" id="KW-1185">Reference proteome</keyword>
<gene>
    <name evidence="3" type="ORF">AQ490_23085</name>
</gene>
<keyword evidence="2" id="KW-0812">Transmembrane</keyword>
<evidence type="ECO:0000313" key="3">
    <source>
        <dbReference type="EMBL" id="KRV48759.1"/>
    </source>
</evidence>
<organism evidence="3 4">
    <name type="scientific">Wenjunlia vitaminophila</name>
    <name type="common">Streptomyces vitaminophilus</name>
    <dbReference type="NCBI Taxonomy" id="76728"/>
    <lineage>
        <taxon>Bacteria</taxon>
        <taxon>Bacillati</taxon>
        <taxon>Actinomycetota</taxon>
        <taxon>Actinomycetes</taxon>
        <taxon>Kitasatosporales</taxon>
        <taxon>Streptomycetaceae</taxon>
        <taxon>Wenjunlia</taxon>
    </lineage>
</organism>
<proteinExistence type="predicted"/>